<accession>A0AAN8P2X5</accession>
<protein>
    <submittedName>
        <fullName evidence="2">Uncharacterized protein</fullName>
    </submittedName>
</protein>
<reference evidence="2 3" key="1">
    <citation type="submission" date="2023-10" db="EMBL/GenBank/DDBJ databases">
        <title>Genomes of two closely related lineages of the louse Polyplax serrata with different host specificities.</title>
        <authorList>
            <person name="Martinu J."/>
            <person name="Tarabai H."/>
            <person name="Stefka J."/>
            <person name="Hypsa V."/>
        </authorList>
    </citation>
    <scope>NUCLEOTIDE SEQUENCE [LARGE SCALE GENOMIC DNA]</scope>
    <source>
        <strain evidence="2">HR10_N</strain>
    </source>
</reference>
<name>A0AAN8P2X5_POLSC</name>
<evidence type="ECO:0000256" key="1">
    <source>
        <dbReference type="SAM" id="MobiDB-lite"/>
    </source>
</evidence>
<dbReference type="EMBL" id="JAWJWE010000005">
    <property type="protein sequence ID" value="KAK6634616.1"/>
    <property type="molecule type" value="Genomic_DNA"/>
</dbReference>
<evidence type="ECO:0000313" key="3">
    <source>
        <dbReference type="Proteomes" id="UP001372834"/>
    </source>
</evidence>
<comment type="caution">
    <text evidence="2">The sequence shown here is derived from an EMBL/GenBank/DDBJ whole genome shotgun (WGS) entry which is preliminary data.</text>
</comment>
<evidence type="ECO:0000313" key="2">
    <source>
        <dbReference type="EMBL" id="KAK6634616.1"/>
    </source>
</evidence>
<sequence length="133" mass="14589">MHSLMLRFVQKSPEVQFYFDSVISKAGPQQEDGPENNAAGVKGKLPPIPGERGSSGQLESSDKQKEHLMEFSIFIVAEINRSPSIGAIIKKGQFNPPAPQGTRNVGFVSCQAVRFSRLEAGTWPHTITYSTEI</sequence>
<organism evidence="2 3">
    <name type="scientific">Polyplax serrata</name>
    <name type="common">Common mouse louse</name>
    <dbReference type="NCBI Taxonomy" id="468196"/>
    <lineage>
        <taxon>Eukaryota</taxon>
        <taxon>Metazoa</taxon>
        <taxon>Ecdysozoa</taxon>
        <taxon>Arthropoda</taxon>
        <taxon>Hexapoda</taxon>
        <taxon>Insecta</taxon>
        <taxon>Pterygota</taxon>
        <taxon>Neoptera</taxon>
        <taxon>Paraneoptera</taxon>
        <taxon>Psocodea</taxon>
        <taxon>Troctomorpha</taxon>
        <taxon>Phthiraptera</taxon>
        <taxon>Anoplura</taxon>
        <taxon>Polyplacidae</taxon>
        <taxon>Polyplax</taxon>
    </lineage>
</organism>
<dbReference type="Proteomes" id="UP001372834">
    <property type="component" value="Unassembled WGS sequence"/>
</dbReference>
<feature type="region of interest" description="Disordered" evidence="1">
    <location>
        <begin position="26"/>
        <end position="64"/>
    </location>
</feature>
<proteinExistence type="predicted"/>
<dbReference type="AlphaFoldDB" id="A0AAN8P2X5"/>
<gene>
    <name evidence="2" type="ORF">RUM43_012017</name>
</gene>